<dbReference type="Proteomes" id="UP000010473">
    <property type="component" value="Chromosome"/>
</dbReference>
<sequence length="136" mass="15198">MSFLPARAKQSVSYSSLTITRAEIALCCSSFKLSLFTAMLNHGVPLPTIAESSGLQNNYTKKALSENQAEAQLIWLIKVGVLRREVDGQGLTDSFRLTPLGRQIVTKWEKQGNSLPNPTMSERIINLFNRWSRLSL</sequence>
<dbReference type="InterPro" id="IPR054651">
    <property type="entry name" value="Npun_F0494-like"/>
</dbReference>
<dbReference type="OrthoDB" id="512175at2"/>
<dbReference type="AlphaFoldDB" id="K9XXY2"/>
<dbReference type="KEGG" id="scs:Sta7437_3978"/>
<dbReference type="eggNOG" id="ENOG5032U5E">
    <property type="taxonomic scope" value="Bacteria"/>
</dbReference>
<accession>K9XXY2</accession>
<gene>
    <name evidence="1" type="ordered locus">Sta7437_3978</name>
</gene>
<proteinExistence type="predicted"/>
<dbReference type="STRING" id="111780.Sta7437_3978"/>
<dbReference type="EMBL" id="CP003653">
    <property type="protein sequence ID" value="AFZ37460.1"/>
    <property type="molecule type" value="Genomic_DNA"/>
</dbReference>
<dbReference type="NCBIfam" id="NF045586">
    <property type="entry name" value="Npun_F0494_fam"/>
    <property type="match status" value="1"/>
</dbReference>
<dbReference type="PATRIC" id="fig|111780.3.peg.4127"/>
<dbReference type="RefSeq" id="WP_015195119.1">
    <property type="nucleotide sequence ID" value="NC_019748.1"/>
</dbReference>
<reference evidence="2" key="1">
    <citation type="journal article" date="2013" name="Proc. Natl. Acad. Sci. U.S.A.">
        <title>Improving the coverage of the cyanobacterial phylum using diversity-driven genome sequencing.</title>
        <authorList>
            <person name="Shih P.M."/>
            <person name="Wu D."/>
            <person name="Latifi A."/>
            <person name="Axen S.D."/>
            <person name="Fewer D.P."/>
            <person name="Talla E."/>
            <person name="Calteau A."/>
            <person name="Cai F."/>
            <person name="Tandeau de Marsac N."/>
            <person name="Rippka R."/>
            <person name="Herdman M."/>
            <person name="Sivonen K."/>
            <person name="Coursin T."/>
            <person name="Laurent T."/>
            <person name="Goodwin L."/>
            <person name="Nolan M."/>
            <person name="Davenport K.W."/>
            <person name="Han C.S."/>
            <person name="Rubin E.M."/>
            <person name="Eisen J.A."/>
            <person name="Woyke T."/>
            <person name="Gugger M."/>
            <person name="Kerfeld C.A."/>
        </authorList>
    </citation>
    <scope>NUCLEOTIDE SEQUENCE [LARGE SCALE GENOMIC DNA]</scope>
    <source>
        <strain evidence="2">ATCC 29371 / PCC 7437</strain>
    </source>
</reference>
<name>K9XXY2_STAC7</name>
<dbReference type="HOGENOM" id="CLU_134859_0_0_3"/>
<protein>
    <submittedName>
        <fullName evidence="1">Uncharacterized protein</fullName>
    </submittedName>
</protein>
<keyword evidence="2" id="KW-1185">Reference proteome</keyword>
<organism evidence="1 2">
    <name type="scientific">Stanieria cyanosphaera (strain ATCC 29371 / PCC 7437)</name>
    <dbReference type="NCBI Taxonomy" id="111780"/>
    <lineage>
        <taxon>Bacteria</taxon>
        <taxon>Bacillati</taxon>
        <taxon>Cyanobacteriota</taxon>
        <taxon>Cyanophyceae</taxon>
        <taxon>Pleurocapsales</taxon>
        <taxon>Dermocarpellaceae</taxon>
        <taxon>Stanieria</taxon>
    </lineage>
</organism>
<evidence type="ECO:0000313" key="1">
    <source>
        <dbReference type="EMBL" id="AFZ37460.1"/>
    </source>
</evidence>
<evidence type="ECO:0000313" key="2">
    <source>
        <dbReference type="Proteomes" id="UP000010473"/>
    </source>
</evidence>